<name>K0RPE4_THAOC</name>
<sequence>MATRLNQRHTTIHNAAHSLRRTPETPRLRLVSGVESDTTNSAQAGRSLHRRKLAESMPRVVHERSDLGYNPRVLLAQTELNAPAPTSLPTAELLHTRNKSWRLCQLSANTASAIHSALRCERKPLPTTLDALTAECMYAGRDTTGADPPPRRLDVSPSMHGHRKMLYHSLGSRSKSWANNIYHGRRQVPQVYYDGASPPPSACDSAIESELRPATSGLPRVQRGWPTELGESPGGRCSLHRGLVPAQSRLEESGTTNSVEAEGRTATLSRPYGCGDLEAVRGRTPQFLRLKNHHRGETVGRKASGHPTASPTVAISTQLCHLRAHGATPSSPLCALKEGTSWLVVTVTTITALLREAVAASPECDITPADVLARTRRHGHALLAATEVFASEASENRCCCSGAGRTVLAGRMATRLNQRHTTIHNAAHSLRRTPETPRLRLVSGVESDTTNSAQAGRSLHRRKPVARSARPSSPRVRGGAERQSVWSTPLPGTLPPRGPGTTSGLSKIARTPTSP</sequence>
<proteinExistence type="predicted"/>
<comment type="caution">
    <text evidence="2">The sequence shown here is derived from an EMBL/GenBank/DDBJ whole genome shotgun (WGS) entry which is preliminary data.</text>
</comment>
<evidence type="ECO:0000313" key="2">
    <source>
        <dbReference type="EMBL" id="EJK50746.1"/>
    </source>
</evidence>
<dbReference type="EMBL" id="AGNL01043052">
    <property type="protein sequence ID" value="EJK50746.1"/>
    <property type="molecule type" value="Genomic_DNA"/>
</dbReference>
<keyword evidence="3" id="KW-1185">Reference proteome</keyword>
<evidence type="ECO:0000256" key="1">
    <source>
        <dbReference type="SAM" id="MobiDB-lite"/>
    </source>
</evidence>
<dbReference type="Proteomes" id="UP000266841">
    <property type="component" value="Unassembled WGS sequence"/>
</dbReference>
<feature type="compositionally biased region" description="Polar residues" evidence="1">
    <location>
        <begin position="446"/>
        <end position="455"/>
    </location>
</feature>
<feature type="compositionally biased region" description="Basic residues" evidence="1">
    <location>
        <begin position="1"/>
        <end position="11"/>
    </location>
</feature>
<evidence type="ECO:0000313" key="3">
    <source>
        <dbReference type="Proteomes" id="UP000266841"/>
    </source>
</evidence>
<feature type="region of interest" description="Disordered" evidence="1">
    <location>
        <begin position="217"/>
        <end position="237"/>
    </location>
</feature>
<feature type="region of interest" description="Disordered" evidence="1">
    <location>
        <begin position="444"/>
        <end position="515"/>
    </location>
</feature>
<protein>
    <submittedName>
        <fullName evidence="2">Uncharacterized protein</fullName>
    </submittedName>
</protein>
<feature type="compositionally biased region" description="Low complexity" evidence="1">
    <location>
        <begin position="466"/>
        <end position="477"/>
    </location>
</feature>
<dbReference type="AlphaFoldDB" id="K0RPE4"/>
<gene>
    <name evidence="2" type="ORF">THAOC_30162</name>
</gene>
<feature type="region of interest" description="Disordered" evidence="1">
    <location>
        <begin position="1"/>
        <end position="23"/>
    </location>
</feature>
<reference evidence="2 3" key="1">
    <citation type="journal article" date="2012" name="Genome Biol.">
        <title>Genome and low-iron response of an oceanic diatom adapted to chronic iron limitation.</title>
        <authorList>
            <person name="Lommer M."/>
            <person name="Specht M."/>
            <person name="Roy A.S."/>
            <person name="Kraemer L."/>
            <person name="Andreson R."/>
            <person name="Gutowska M.A."/>
            <person name="Wolf J."/>
            <person name="Bergner S.V."/>
            <person name="Schilhabel M.B."/>
            <person name="Klostermeier U.C."/>
            <person name="Beiko R.G."/>
            <person name="Rosenstiel P."/>
            <person name="Hippler M."/>
            <person name="Laroche J."/>
        </authorList>
    </citation>
    <scope>NUCLEOTIDE SEQUENCE [LARGE SCALE GENOMIC DNA]</scope>
    <source>
        <strain evidence="2 3">CCMP1005</strain>
    </source>
</reference>
<accession>K0RPE4</accession>
<organism evidence="2 3">
    <name type="scientific">Thalassiosira oceanica</name>
    <name type="common">Marine diatom</name>
    <dbReference type="NCBI Taxonomy" id="159749"/>
    <lineage>
        <taxon>Eukaryota</taxon>
        <taxon>Sar</taxon>
        <taxon>Stramenopiles</taxon>
        <taxon>Ochrophyta</taxon>
        <taxon>Bacillariophyta</taxon>
        <taxon>Coscinodiscophyceae</taxon>
        <taxon>Thalassiosirophycidae</taxon>
        <taxon>Thalassiosirales</taxon>
        <taxon>Thalassiosiraceae</taxon>
        <taxon>Thalassiosira</taxon>
    </lineage>
</organism>
<feature type="non-terminal residue" evidence="2">
    <location>
        <position position="515"/>
    </location>
</feature>